<evidence type="ECO:0000313" key="2">
    <source>
        <dbReference type="EMBL" id="GGO55043.1"/>
    </source>
</evidence>
<organism evidence="2 3">
    <name type="scientific">Streptomyces lasiicapitis</name>
    <dbReference type="NCBI Taxonomy" id="1923961"/>
    <lineage>
        <taxon>Bacteria</taxon>
        <taxon>Bacillati</taxon>
        <taxon>Actinomycetota</taxon>
        <taxon>Actinomycetes</taxon>
        <taxon>Kitasatosporales</taxon>
        <taxon>Streptomycetaceae</taxon>
        <taxon>Streptomyces</taxon>
    </lineage>
</organism>
<gene>
    <name evidence="2" type="ORF">GCM10012286_66250</name>
</gene>
<accession>A0ABQ2MNH3</accession>
<evidence type="ECO:0008006" key="4">
    <source>
        <dbReference type="Google" id="ProtNLM"/>
    </source>
</evidence>
<sequence length="110" mass="11752">MLSKIRKNRGAVTLATGLLALTGGLAIASPPASAAASTIYTECPTSGSEWIDYADRGRAHATCSGADVRVKVYCANGREYNAPVYWGPDYNRAECPKGVGATKMYTQYRK</sequence>
<name>A0ABQ2MNH3_9ACTN</name>
<protein>
    <recommendedName>
        <fullName evidence="4">Secreted protein</fullName>
    </recommendedName>
</protein>
<evidence type="ECO:0000256" key="1">
    <source>
        <dbReference type="SAM" id="SignalP"/>
    </source>
</evidence>
<dbReference type="EMBL" id="BMNG01000016">
    <property type="protein sequence ID" value="GGO55043.1"/>
    <property type="molecule type" value="Genomic_DNA"/>
</dbReference>
<evidence type="ECO:0000313" key="3">
    <source>
        <dbReference type="Proteomes" id="UP000656881"/>
    </source>
</evidence>
<feature type="chain" id="PRO_5045512760" description="Secreted protein" evidence="1">
    <location>
        <begin position="35"/>
        <end position="110"/>
    </location>
</feature>
<proteinExistence type="predicted"/>
<dbReference type="Proteomes" id="UP000656881">
    <property type="component" value="Unassembled WGS sequence"/>
</dbReference>
<keyword evidence="1" id="KW-0732">Signal</keyword>
<comment type="caution">
    <text evidence="2">The sequence shown here is derived from an EMBL/GenBank/DDBJ whole genome shotgun (WGS) entry which is preliminary data.</text>
</comment>
<keyword evidence="3" id="KW-1185">Reference proteome</keyword>
<reference evidence="3" key="1">
    <citation type="journal article" date="2019" name="Int. J. Syst. Evol. Microbiol.">
        <title>The Global Catalogue of Microorganisms (GCM) 10K type strain sequencing project: providing services to taxonomists for standard genome sequencing and annotation.</title>
        <authorList>
            <consortium name="The Broad Institute Genomics Platform"/>
            <consortium name="The Broad Institute Genome Sequencing Center for Infectious Disease"/>
            <person name="Wu L."/>
            <person name="Ma J."/>
        </authorList>
    </citation>
    <scope>NUCLEOTIDE SEQUENCE [LARGE SCALE GENOMIC DNA]</scope>
    <source>
        <strain evidence="3">CGMCC 4.7349</strain>
    </source>
</reference>
<feature type="signal peptide" evidence="1">
    <location>
        <begin position="1"/>
        <end position="34"/>
    </location>
</feature>